<dbReference type="RefSeq" id="WP_249299885.1">
    <property type="nucleotide sequence ID" value="NZ_JACRSP010000002.1"/>
</dbReference>
<comment type="caution">
    <text evidence="16">The sequence shown here is derived from an EMBL/GenBank/DDBJ whole genome shotgun (WGS) entry which is preliminary data.</text>
</comment>
<comment type="similarity">
    <text evidence="2 14">Belongs to the class-II aminoacyl-tRNA synthetase family.</text>
</comment>
<dbReference type="InterPro" id="IPR018164">
    <property type="entry name" value="Ala-tRNA-synth_IIc_N"/>
</dbReference>
<comment type="subcellular location">
    <subcellularLocation>
        <location evidence="1 14">Cytoplasm</location>
    </subcellularLocation>
</comment>
<feature type="binding site" evidence="14">
    <location>
        <position position="566"/>
    </location>
    <ligand>
        <name>Zn(2+)</name>
        <dbReference type="ChEBI" id="CHEBI:29105"/>
    </ligand>
</feature>
<dbReference type="GO" id="GO:0008270">
    <property type="term" value="F:zinc ion binding"/>
    <property type="evidence" value="ECO:0007669"/>
    <property type="project" value="UniProtKB-UniRule"/>
</dbReference>
<dbReference type="GO" id="GO:0005524">
    <property type="term" value="F:ATP binding"/>
    <property type="evidence" value="ECO:0007669"/>
    <property type="project" value="UniProtKB-UniRule"/>
</dbReference>
<evidence type="ECO:0000313" key="17">
    <source>
        <dbReference type="Proteomes" id="UP000620366"/>
    </source>
</evidence>
<feature type="binding site" evidence="14">
    <location>
        <position position="668"/>
    </location>
    <ligand>
        <name>Zn(2+)</name>
        <dbReference type="ChEBI" id="CHEBI:29105"/>
    </ligand>
</feature>
<keyword evidence="7 14" id="KW-0862">Zinc</keyword>
<sequence>MEWMGLNEIREKFLSFYESKGHLRLPSFPLVPQNDKSLLLINSGMAPLKPYFTGEVTPPRKRVTTCQKCIRTPDIERVGKTARHGTFFEMLGNFSFGDYFKNEATAWAWEFSTQVMGLPPERIYVSIYEDDDEAFEIWTKKVGIPEDHMVRLGKEDNFWEIGTGPCGPCSELYFDRGPEHGCGKPDCAVGCDCDRFIEFWNLVFTQFDSDGKGNYDRLAHPNIDTGMGLERLACIMQNVDNLFEVDTIQNVLKHAAKMAGVTYKQNEKTDVSLRVITDHIRSTTHMICDGVLPSNEGRGYVLRRLLRRAARHGRLLGIKPGFLSELCDTVINESKDAYPALEEKRGYIKKVIQMEEERFDQTIDQGMSILGELIEGLKRDGKKELPGDEAFKLYDTFGFPIDLTREILEEQGLAADEQGFAQLMEQQRERARSARAGAGEVAWTETVLGKLDRGLKTEFVGYETLENEAKIMALIKDGELVTGVQTDDEVTVITDRTAFYAESGGQVGDTGTLTGAGGEIRVTDCHKTPDGKYLMSGVVTRGSFMDGDTVTCTVDRERREAIMRNHSAAHLLQAALRRVLGEHVEQAGSYVDEHRVRFDFTHFAAVTPQELCEVERLVNIAVMQAIEVTVCETSMAEAKKMGAMALFGEKYGDVVRVVKMGDVSTELCGGTHLANTGKMGLFKILSESSVAAGVRRIEGTTGFGVLQMLEQRERELDEVAAVIKSSATDLVKRAQALVAENKNMHRELEAQAAKRASDAAANLTANAKDIAGLMVIAARLEGAGTDTLRTAGDDLKAKHENVVAVLCGGSGDKLNFCAVCGKQAVERGMNAGAIVREVAKVTGANGGGRPDSAMAGCKDASKVDEALGIVEGLVASTVK</sequence>
<feature type="binding site" evidence="14">
    <location>
        <position position="672"/>
    </location>
    <ligand>
        <name>Zn(2+)</name>
        <dbReference type="ChEBI" id="CHEBI:29105"/>
    </ligand>
</feature>
<dbReference type="Pfam" id="PF02272">
    <property type="entry name" value="DHHA1"/>
    <property type="match status" value="1"/>
</dbReference>
<dbReference type="Gene3D" id="3.30.930.10">
    <property type="entry name" value="Bira Bifunctional Protein, Domain 2"/>
    <property type="match status" value="1"/>
</dbReference>
<dbReference type="InterPro" id="IPR018165">
    <property type="entry name" value="Ala-tRNA-synth_IIc_core"/>
</dbReference>
<keyword evidence="3 14" id="KW-0820">tRNA-binding</keyword>
<dbReference type="GO" id="GO:0002161">
    <property type="term" value="F:aminoacyl-tRNA deacylase activity"/>
    <property type="evidence" value="ECO:0007669"/>
    <property type="project" value="TreeGrafter"/>
</dbReference>
<evidence type="ECO:0000256" key="9">
    <source>
        <dbReference type="ARBA" id="ARBA00022884"/>
    </source>
</evidence>
<dbReference type="GO" id="GO:0006419">
    <property type="term" value="P:alanyl-tRNA aminoacylation"/>
    <property type="evidence" value="ECO:0007669"/>
    <property type="project" value="UniProtKB-UniRule"/>
</dbReference>
<dbReference type="GO" id="GO:0140096">
    <property type="term" value="F:catalytic activity, acting on a protein"/>
    <property type="evidence" value="ECO:0007669"/>
    <property type="project" value="UniProtKB-ARBA"/>
</dbReference>
<keyword evidence="14" id="KW-0963">Cytoplasm</keyword>
<dbReference type="CDD" id="cd00673">
    <property type="entry name" value="AlaRS_core"/>
    <property type="match status" value="1"/>
</dbReference>
<dbReference type="FunFam" id="3.10.310.40:FF:000001">
    <property type="entry name" value="Alanine--tRNA ligase"/>
    <property type="match status" value="1"/>
</dbReference>
<comment type="catalytic activity">
    <reaction evidence="13 14">
        <text>tRNA(Ala) + L-alanine + ATP = L-alanyl-tRNA(Ala) + AMP + diphosphate</text>
        <dbReference type="Rhea" id="RHEA:12540"/>
        <dbReference type="Rhea" id="RHEA-COMP:9657"/>
        <dbReference type="Rhea" id="RHEA-COMP:9923"/>
        <dbReference type="ChEBI" id="CHEBI:30616"/>
        <dbReference type="ChEBI" id="CHEBI:33019"/>
        <dbReference type="ChEBI" id="CHEBI:57972"/>
        <dbReference type="ChEBI" id="CHEBI:78442"/>
        <dbReference type="ChEBI" id="CHEBI:78497"/>
        <dbReference type="ChEBI" id="CHEBI:456215"/>
        <dbReference type="EC" id="6.1.1.7"/>
    </reaction>
</comment>
<dbReference type="SUPFAM" id="SSF55681">
    <property type="entry name" value="Class II aaRS and biotin synthetases"/>
    <property type="match status" value="1"/>
</dbReference>
<reference evidence="16" key="1">
    <citation type="submission" date="2020-08" db="EMBL/GenBank/DDBJ databases">
        <title>Genome public.</title>
        <authorList>
            <person name="Liu C."/>
            <person name="Sun Q."/>
        </authorList>
    </citation>
    <scope>NUCLEOTIDE SEQUENCE</scope>
    <source>
        <strain evidence="16">BX7</strain>
    </source>
</reference>
<dbReference type="InterPro" id="IPR003156">
    <property type="entry name" value="DHHA1_dom"/>
</dbReference>
<keyword evidence="10 14" id="KW-0648">Protein biosynthesis</keyword>
<dbReference type="PRINTS" id="PR00980">
    <property type="entry name" value="TRNASYNTHALA"/>
</dbReference>
<organism evidence="16 17">
    <name type="scientific">Feifania hominis</name>
    <dbReference type="NCBI Taxonomy" id="2763660"/>
    <lineage>
        <taxon>Bacteria</taxon>
        <taxon>Bacillati</taxon>
        <taxon>Bacillota</taxon>
        <taxon>Clostridia</taxon>
        <taxon>Eubacteriales</taxon>
        <taxon>Feifaniaceae</taxon>
        <taxon>Feifania</taxon>
    </lineage>
</organism>
<comment type="domain">
    <text evidence="14">Consists of three domains; the N-terminal catalytic domain, the editing domain and the C-terminal C-Ala domain. The editing domain removes incorrectly charged amino acids, while the C-Ala domain, along with tRNA(Ala), serves as a bridge to cooperatively bring together the editing and aminoacylation centers thus stimulating deacylation of misacylated tRNAs.</text>
</comment>
<dbReference type="FunFam" id="2.40.30.130:FF:000001">
    <property type="entry name" value="Alanine--tRNA ligase"/>
    <property type="match status" value="1"/>
</dbReference>
<dbReference type="GO" id="GO:0005829">
    <property type="term" value="C:cytosol"/>
    <property type="evidence" value="ECO:0007669"/>
    <property type="project" value="TreeGrafter"/>
</dbReference>
<keyword evidence="9 14" id="KW-0694">RNA-binding</keyword>
<dbReference type="FunFam" id="3.30.930.10:FF:000004">
    <property type="entry name" value="Alanine--tRNA ligase"/>
    <property type="match status" value="1"/>
</dbReference>
<dbReference type="Pfam" id="PF07973">
    <property type="entry name" value="tRNA_SAD"/>
    <property type="match status" value="1"/>
</dbReference>
<dbReference type="Gene3D" id="3.30.54.20">
    <property type="match status" value="1"/>
</dbReference>
<evidence type="ECO:0000256" key="4">
    <source>
        <dbReference type="ARBA" id="ARBA00022598"/>
    </source>
</evidence>
<evidence type="ECO:0000313" key="16">
    <source>
        <dbReference type="EMBL" id="MBC8536133.1"/>
    </source>
</evidence>
<dbReference type="Pfam" id="PF01411">
    <property type="entry name" value="tRNA-synt_2c"/>
    <property type="match status" value="1"/>
</dbReference>
<dbReference type="Proteomes" id="UP000620366">
    <property type="component" value="Unassembled WGS sequence"/>
</dbReference>
<evidence type="ECO:0000256" key="6">
    <source>
        <dbReference type="ARBA" id="ARBA00022741"/>
    </source>
</evidence>
<dbReference type="AlphaFoldDB" id="A0A926HUB6"/>
<evidence type="ECO:0000256" key="11">
    <source>
        <dbReference type="ARBA" id="ARBA00023146"/>
    </source>
</evidence>
<dbReference type="InterPro" id="IPR050058">
    <property type="entry name" value="Ala-tRNA_ligase"/>
</dbReference>
<dbReference type="EMBL" id="JACRSP010000002">
    <property type="protein sequence ID" value="MBC8536133.1"/>
    <property type="molecule type" value="Genomic_DNA"/>
</dbReference>
<feature type="domain" description="Alanyl-transfer RNA synthetases family profile" evidence="15">
    <location>
        <begin position="4"/>
        <end position="711"/>
    </location>
</feature>
<gene>
    <name evidence="14 16" type="primary">alaS</name>
    <name evidence="16" type="ORF">H8695_05435</name>
</gene>
<dbReference type="InterPro" id="IPR009000">
    <property type="entry name" value="Transl_B-barrel_sf"/>
</dbReference>
<dbReference type="FunFam" id="3.30.54.20:FF:000001">
    <property type="entry name" value="Alanine--tRNA ligase"/>
    <property type="match status" value="1"/>
</dbReference>
<protein>
    <recommendedName>
        <fullName evidence="14">Alanine--tRNA ligase</fullName>
        <ecNumber evidence="14">6.1.1.7</ecNumber>
    </recommendedName>
    <alternativeName>
        <fullName evidence="14">Alanyl-tRNA synthetase</fullName>
        <shortName evidence="14">AlaRS</shortName>
    </alternativeName>
</protein>
<dbReference type="FunFam" id="3.30.980.10:FF:000004">
    <property type="entry name" value="Alanine--tRNA ligase, cytoplasmic"/>
    <property type="match status" value="1"/>
</dbReference>
<name>A0A926HUB6_9FIRM</name>
<evidence type="ECO:0000259" key="15">
    <source>
        <dbReference type="PROSITE" id="PS50860"/>
    </source>
</evidence>
<evidence type="ECO:0000256" key="7">
    <source>
        <dbReference type="ARBA" id="ARBA00022833"/>
    </source>
</evidence>
<comment type="cofactor">
    <cofactor evidence="14">
        <name>Zn(2+)</name>
        <dbReference type="ChEBI" id="CHEBI:29105"/>
    </cofactor>
    <text evidence="14">Binds 1 zinc ion per subunit.</text>
</comment>
<dbReference type="InterPro" id="IPR002318">
    <property type="entry name" value="Ala-tRNA-lgiase_IIc"/>
</dbReference>
<dbReference type="PROSITE" id="PS50860">
    <property type="entry name" value="AA_TRNA_LIGASE_II_ALA"/>
    <property type="match status" value="1"/>
</dbReference>
<accession>A0A926HUB6</accession>
<keyword evidence="4 14" id="KW-0436">Ligase</keyword>
<dbReference type="PANTHER" id="PTHR11777">
    <property type="entry name" value="ALANYL-TRNA SYNTHETASE"/>
    <property type="match status" value="1"/>
</dbReference>
<evidence type="ECO:0000256" key="14">
    <source>
        <dbReference type="HAMAP-Rule" id="MF_00036"/>
    </source>
</evidence>
<dbReference type="InterPro" id="IPR018163">
    <property type="entry name" value="Thr/Ala-tRNA-synth_IIc_edit"/>
</dbReference>
<keyword evidence="17" id="KW-1185">Reference proteome</keyword>
<evidence type="ECO:0000256" key="2">
    <source>
        <dbReference type="ARBA" id="ARBA00008226"/>
    </source>
</evidence>
<dbReference type="Gene3D" id="2.40.30.130">
    <property type="match status" value="1"/>
</dbReference>
<dbReference type="Gene3D" id="3.10.310.40">
    <property type="match status" value="1"/>
</dbReference>
<dbReference type="InterPro" id="IPR045864">
    <property type="entry name" value="aa-tRNA-synth_II/BPL/LPL"/>
</dbReference>
<evidence type="ECO:0000256" key="1">
    <source>
        <dbReference type="ARBA" id="ARBA00004496"/>
    </source>
</evidence>
<dbReference type="PANTHER" id="PTHR11777:SF9">
    <property type="entry name" value="ALANINE--TRNA LIGASE, CYTOPLASMIC"/>
    <property type="match status" value="1"/>
</dbReference>
<evidence type="ECO:0000256" key="8">
    <source>
        <dbReference type="ARBA" id="ARBA00022840"/>
    </source>
</evidence>
<evidence type="ECO:0000256" key="13">
    <source>
        <dbReference type="ARBA" id="ARBA00048300"/>
    </source>
</evidence>
<evidence type="ECO:0000256" key="5">
    <source>
        <dbReference type="ARBA" id="ARBA00022723"/>
    </source>
</evidence>
<evidence type="ECO:0000256" key="12">
    <source>
        <dbReference type="ARBA" id="ARBA00024779"/>
    </source>
</evidence>
<dbReference type="InterPro" id="IPR018162">
    <property type="entry name" value="Ala-tRNA-ligase_IIc_anticod-bd"/>
</dbReference>
<dbReference type="SUPFAM" id="SSF50447">
    <property type="entry name" value="Translation proteins"/>
    <property type="match status" value="1"/>
</dbReference>
<keyword evidence="11 14" id="KW-0030">Aminoacyl-tRNA synthetase</keyword>
<dbReference type="HAMAP" id="MF_00036_B">
    <property type="entry name" value="Ala_tRNA_synth_B"/>
    <property type="match status" value="1"/>
</dbReference>
<dbReference type="Gene3D" id="3.30.980.10">
    <property type="entry name" value="Threonyl-trna Synthetase, Chain A, domain 2"/>
    <property type="match status" value="1"/>
</dbReference>
<dbReference type="GO" id="GO:0004813">
    <property type="term" value="F:alanine-tRNA ligase activity"/>
    <property type="evidence" value="ECO:0007669"/>
    <property type="project" value="UniProtKB-UniRule"/>
</dbReference>
<dbReference type="SUPFAM" id="SSF55186">
    <property type="entry name" value="ThrRS/AlaRS common domain"/>
    <property type="match status" value="1"/>
</dbReference>
<dbReference type="SUPFAM" id="SSF101353">
    <property type="entry name" value="Putative anticodon-binding domain of alanyl-tRNA synthetase (AlaRS)"/>
    <property type="match status" value="1"/>
</dbReference>
<keyword evidence="5 14" id="KW-0479">Metal-binding</keyword>
<dbReference type="GO" id="GO:0000049">
    <property type="term" value="F:tRNA binding"/>
    <property type="evidence" value="ECO:0007669"/>
    <property type="project" value="UniProtKB-KW"/>
</dbReference>
<evidence type="ECO:0000256" key="10">
    <source>
        <dbReference type="ARBA" id="ARBA00022917"/>
    </source>
</evidence>
<dbReference type="GO" id="GO:0016740">
    <property type="term" value="F:transferase activity"/>
    <property type="evidence" value="ECO:0007669"/>
    <property type="project" value="UniProtKB-ARBA"/>
</dbReference>
<dbReference type="EC" id="6.1.1.7" evidence="14"/>
<keyword evidence="6 14" id="KW-0547">Nucleotide-binding</keyword>
<dbReference type="InterPro" id="IPR023033">
    <property type="entry name" value="Ala_tRNA_ligase_euk/bac"/>
</dbReference>
<feature type="binding site" evidence="14">
    <location>
        <position position="570"/>
    </location>
    <ligand>
        <name>Zn(2+)</name>
        <dbReference type="ChEBI" id="CHEBI:29105"/>
    </ligand>
</feature>
<evidence type="ECO:0000256" key="3">
    <source>
        <dbReference type="ARBA" id="ARBA00022555"/>
    </source>
</evidence>
<dbReference type="SMART" id="SM00863">
    <property type="entry name" value="tRNA_SAD"/>
    <property type="match status" value="1"/>
</dbReference>
<proteinExistence type="inferred from homology"/>
<keyword evidence="8 14" id="KW-0067">ATP-binding</keyword>
<dbReference type="NCBIfam" id="TIGR00344">
    <property type="entry name" value="alaS"/>
    <property type="match status" value="1"/>
</dbReference>
<dbReference type="InterPro" id="IPR012947">
    <property type="entry name" value="tRNA_SAD"/>
</dbReference>
<comment type="function">
    <text evidence="12 14">Catalyzes the attachment of alanine to tRNA(Ala) in a two-step reaction: alanine is first activated by ATP to form Ala-AMP and then transferred to the acceptor end of tRNA(Ala). Also edits incorrectly charged Ser-tRNA(Ala) and Gly-tRNA(Ala) via its editing domain.</text>
</comment>